<dbReference type="Proteomes" id="UP001258945">
    <property type="component" value="Unassembled WGS sequence"/>
</dbReference>
<dbReference type="InterPro" id="IPR024659">
    <property type="entry name" value="Phage_coat_Gp5"/>
</dbReference>
<evidence type="ECO:0000313" key="2">
    <source>
        <dbReference type="Proteomes" id="UP001258945"/>
    </source>
</evidence>
<dbReference type="RefSeq" id="WP_314284025.1">
    <property type="nucleotide sequence ID" value="NZ_JAVVDO010000041.1"/>
</dbReference>
<proteinExistence type="predicted"/>
<dbReference type="Pfam" id="PF11651">
    <property type="entry name" value="P22_CoatProtein"/>
    <property type="match status" value="1"/>
</dbReference>
<dbReference type="Gene3D" id="2.40.30.240">
    <property type="match status" value="1"/>
</dbReference>
<accession>A0ABU3MJR0</accession>
<organism evidence="1 2">
    <name type="scientific">Roseomonas gilardii</name>
    <dbReference type="NCBI Taxonomy" id="257708"/>
    <lineage>
        <taxon>Bacteria</taxon>
        <taxon>Pseudomonadati</taxon>
        <taxon>Pseudomonadota</taxon>
        <taxon>Alphaproteobacteria</taxon>
        <taxon>Acetobacterales</taxon>
        <taxon>Roseomonadaceae</taxon>
        <taxon>Roseomonas</taxon>
    </lineage>
</organism>
<reference evidence="1 2" key="1">
    <citation type="journal article" date="2019" name="Microb. Pathog.">
        <title>Comparison of VITEK 2, MALDI-TOF MS, 16S rRNA gene sequencing, and whole-genome sequencing for identification of Roseomonas mucosa.</title>
        <authorList>
            <person name="Rudolph W.W."/>
            <person name="Gunzer F."/>
            <person name="Trauth M."/>
            <person name="Bunk B."/>
            <person name="Bigge R."/>
            <person name="Schrottner P."/>
        </authorList>
    </citation>
    <scope>NUCLEOTIDE SEQUENCE [LARGE SCALE GENOMIC DNA]</scope>
    <source>
        <strain evidence="1 2">DSM 103800</strain>
    </source>
</reference>
<name>A0ABU3MJR0_9PROT</name>
<comment type="caution">
    <text evidence="1">The sequence shown here is derived from an EMBL/GenBank/DDBJ whole genome shotgun (WGS) entry which is preliminary data.</text>
</comment>
<protein>
    <submittedName>
        <fullName evidence="1">P22 phage major capsid protein family protein</fullName>
    </submittedName>
</protein>
<keyword evidence="2" id="KW-1185">Reference proteome</keyword>
<dbReference type="EMBL" id="JAVVDO010000041">
    <property type="protein sequence ID" value="MDT8333002.1"/>
    <property type="molecule type" value="Genomic_DNA"/>
</dbReference>
<gene>
    <name evidence="1" type="ORF">RQ831_18270</name>
</gene>
<sequence>MANVIQTQTLFIKKTLAYFENKLWIAKKVYRDAEGEFGPGKSGDTVMIRKPLQFTVNAGAVAVPQDIVDANVALKVDQRYNVATSMTSQEMTLKEDLMDKRIQDQVAIPLANRIEQSVLENYWQIPGWVGTPGEVVNSYADYLVPYTRLTMLGAPMGGMSAAMTPLDYSALAVSNTALLSENAVNPALRDRRVGQLAGTEVGESMLLVRHTVGNYGGTPLVNGASQATTYQQANDNAGQLGPAAGQQALVTDGWTASRTGLLKKGDVFEIAGVFSVNMVTKASTGMLQQFTVVADANSDGSGNATLQITPPIVTTGAYQTVSAAPADNAVITVKGAANGVFAQNIMFARDAIALAMVPLEKPVGANYAVRESYQGFSMRSTADYDATNDVSLLRFDILFGTRVINPMMAIRFSGTP</sequence>
<evidence type="ECO:0000313" key="1">
    <source>
        <dbReference type="EMBL" id="MDT8333002.1"/>
    </source>
</evidence>